<name>A0A9P8JWY2_AURME</name>
<evidence type="ECO:0000259" key="8">
    <source>
        <dbReference type="PROSITE" id="PS50850"/>
    </source>
</evidence>
<feature type="transmembrane region" description="Helical" evidence="7">
    <location>
        <begin position="115"/>
        <end position="134"/>
    </location>
</feature>
<reference evidence="9" key="2">
    <citation type="submission" date="2021-08" db="EMBL/GenBank/DDBJ databases">
        <authorList>
            <person name="Gostincar C."/>
            <person name="Sun X."/>
            <person name="Song Z."/>
            <person name="Gunde-Cimerman N."/>
        </authorList>
    </citation>
    <scope>NUCLEOTIDE SEQUENCE</scope>
    <source>
        <strain evidence="9">EXF-9298</strain>
    </source>
</reference>
<keyword evidence="5 7" id="KW-0472">Membrane</keyword>
<dbReference type="SUPFAM" id="SSF103473">
    <property type="entry name" value="MFS general substrate transporter"/>
    <property type="match status" value="1"/>
</dbReference>
<feature type="transmembrane region" description="Helical" evidence="7">
    <location>
        <begin position="349"/>
        <end position="366"/>
    </location>
</feature>
<dbReference type="FunFam" id="1.20.1250.20:FF:000018">
    <property type="entry name" value="MFS transporter permease"/>
    <property type="match status" value="1"/>
</dbReference>
<keyword evidence="4 7" id="KW-1133">Transmembrane helix</keyword>
<proteinExistence type="predicted"/>
<feature type="transmembrane region" description="Helical" evidence="7">
    <location>
        <begin position="372"/>
        <end position="396"/>
    </location>
</feature>
<feature type="domain" description="Major facilitator superfamily (MFS) profile" evidence="8">
    <location>
        <begin position="49"/>
        <end position="456"/>
    </location>
</feature>
<feature type="transmembrane region" description="Helical" evidence="7">
    <location>
        <begin position="87"/>
        <end position="108"/>
    </location>
</feature>
<dbReference type="PANTHER" id="PTHR43791">
    <property type="entry name" value="PERMEASE-RELATED"/>
    <property type="match status" value="1"/>
</dbReference>
<dbReference type="Pfam" id="PF04982">
    <property type="entry name" value="TM_HPP"/>
    <property type="match status" value="1"/>
</dbReference>
<dbReference type="InterPro" id="IPR020846">
    <property type="entry name" value="MFS_dom"/>
</dbReference>
<evidence type="ECO:0000256" key="1">
    <source>
        <dbReference type="ARBA" id="ARBA00004141"/>
    </source>
</evidence>
<keyword evidence="3 7" id="KW-0812">Transmembrane</keyword>
<evidence type="ECO:0000256" key="7">
    <source>
        <dbReference type="SAM" id="Phobius"/>
    </source>
</evidence>
<dbReference type="Gene3D" id="1.20.1250.20">
    <property type="entry name" value="MFS general substrate transporter like domains"/>
    <property type="match status" value="2"/>
</dbReference>
<sequence length="678" mass="75044">MATIEKNDLGDSKLEYVEDLEKTNTTWDDRPTLDPGLDRRITRKFDTHVVPWLFGLWLLAFIDRSNIGNARIDGLATDLKLNGDTFNIALAVFYVPYIMVDVPSNLVLKYFQAGYYLPALIIGWGLVGMCMGFVKSYTGLIVTRFFLGLMEGGLLGGMIIYLAMFYKRHQLMFRIGLFYCAAPLSGAVGGLLATGLAKIQTSNYKGWPFIFFVEGGITVLFGFLTIFFLPHTPAESKFLTEEEKAGAALRMHLDSHGSDAADDVRSEKFSWHWVRMAFLNWNTVLLSLNFFAIITPIYSYSLFLPTIIKSLGYKAVHAQLLTVPPNVGAFLSVLLVTWLSDKYRMRGPFMLAGLVIAIGGYIMLISNNHHTIQYGGTFLVAAGIFPCSPLVMGWLANNLAPHYVRATGTGFQIMIANCAAFIATFTYLSKDAPRYITGHAINIGALYKYAPGIRKWHPPIMIASLGASAILDYNSIRTPLAQPRNAILGQTFSALTGVIIHKLFHLNSDWEDLQWVAGAVACAVSSAIMATTNTVHPPGGATAVLATTNAEIIAMGWIYIPFVLMSSVIMLTLACLINNVQRAYPVYWWTPENLRKETKVEDLEKVSSNNSQQVLSGQSMARTSNADPDSVVISPHHLYIPDSFDLDGDELAVLSRLQARLRWDAAMDERPRAYSNSS</sequence>
<keyword evidence="10" id="KW-1185">Reference proteome</keyword>
<dbReference type="AlphaFoldDB" id="A0A9P8JWY2"/>
<dbReference type="FunFam" id="1.20.1250.20:FF:000013">
    <property type="entry name" value="MFS general substrate transporter"/>
    <property type="match status" value="1"/>
</dbReference>
<evidence type="ECO:0000256" key="3">
    <source>
        <dbReference type="ARBA" id="ARBA00022692"/>
    </source>
</evidence>
<feature type="transmembrane region" description="Helical" evidence="7">
    <location>
        <begin position="486"/>
        <end position="504"/>
    </location>
</feature>
<comment type="subcellular location">
    <subcellularLocation>
        <location evidence="1">Membrane</location>
        <topology evidence="1">Multi-pass membrane protein</topology>
    </subcellularLocation>
</comment>
<feature type="region of interest" description="Disordered" evidence="6">
    <location>
        <begin position="605"/>
        <end position="627"/>
    </location>
</feature>
<evidence type="ECO:0000313" key="9">
    <source>
        <dbReference type="EMBL" id="KAG9982357.1"/>
    </source>
</evidence>
<feature type="transmembrane region" description="Helical" evidence="7">
    <location>
        <begin position="408"/>
        <end position="428"/>
    </location>
</feature>
<dbReference type="EMBL" id="JAHFXS010000727">
    <property type="protein sequence ID" value="KAG9982357.1"/>
    <property type="molecule type" value="Genomic_DNA"/>
</dbReference>
<reference evidence="9" key="1">
    <citation type="journal article" date="2021" name="J Fungi (Basel)">
        <title>Virulence traits and population genomics of the black yeast Aureobasidium melanogenum.</title>
        <authorList>
            <person name="Cernosa A."/>
            <person name="Sun X."/>
            <person name="Gostincar C."/>
            <person name="Fang C."/>
            <person name="Gunde-Cimerman N."/>
            <person name="Song Z."/>
        </authorList>
    </citation>
    <scope>NUCLEOTIDE SEQUENCE</scope>
    <source>
        <strain evidence="9">EXF-9298</strain>
    </source>
</reference>
<dbReference type="GO" id="GO:0016020">
    <property type="term" value="C:membrane"/>
    <property type="evidence" value="ECO:0007669"/>
    <property type="project" value="UniProtKB-SubCell"/>
</dbReference>
<evidence type="ECO:0000256" key="4">
    <source>
        <dbReference type="ARBA" id="ARBA00022989"/>
    </source>
</evidence>
<protein>
    <submittedName>
        <fullName evidence="9">MFS general substrate transporter</fullName>
    </submittedName>
</protein>
<dbReference type="PROSITE" id="PS50850">
    <property type="entry name" value="MFS"/>
    <property type="match status" value="1"/>
</dbReference>
<feature type="compositionally biased region" description="Polar residues" evidence="6">
    <location>
        <begin position="606"/>
        <end position="627"/>
    </location>
</feature>
<feature type="transmembrane region" description="Helical" evidence="7">
    <location>
        <begin position="176"/>
        <end position="197"/>
    </location>
</feature>
<dbReference type="Pfam" id="PF07690">
    <property type="entry name" value="MFS_1"/>
    <property type="match status" value="1"/>
</dbReference>
<feature type="non-terminal residue" evidence="9">
    <location>
        <position position="678"/>
    </location>
</feature>
<dbReference type="GO" id="GO:0022857">
    <property type="term" value="F:transmembrane transporter activity"/>
    <property type="evidence" value="ECO:0007669"/>
    <property type="project" value="InterPro"/>
</dbReference>
<keyword evidence="2" id="KW-0813">Transport</keyword>
<feature type="transmembrane region" description="Helical" evidence="7">
    <location>
        <begin position="557"/>
        <end position="577"/>
    </location>
</feature>
<feature type="transmembrane region" description="Helical" evidence="7">
    <location>
        <begin position="140"/>
        <end position="164"/>
    </location>
</feature>
<evidence type="ECO:0000256" key="6">
    <source>
        <dbReference type="SAM" id="MobiDB-lite"/>
    </source>
</evidence>
<organism evidence="9 10">
    <name type="scientific">Aureobasidium melanogenum</name>
    <name type="common">Aureobasidium pullulans var. melanogenum</name>
    <dbReference type="NCBI Taxonomy" id="46634"/>
    <lineage>
        <taxon>Eukaryota</taxon>
        <taxon>Fungi</taxon>
        <taxon>Dikarya</taxon>
        <taxon>Ascomycota</taxon>
        <taxon>Pezizomycotina</taxon>
        <taxon>Dothideomycetes</taxon>
        <taxon>Dothideomycetidae</taxon>
        <taxon>Dothideales</taxon>
        <taxon>Saccotheciaceae</taxon>
        <taxon>Aureobasidium</taxon>
    </lineage>
</organism>
<dbReference type="Proteomes" id="UP000729357">
    <property type="component" value="Unassembled WGS sequence"/>
</dbReference>
<feature type="transmembrane region" description="Helical" evidence="7">
    <location>
        <begin position="278"/>
        <end position="298"/>
    </location>
</feature>
<gene>
    <name evidence="9" type="ORF">KCU98_g6839</name>
</gene>
<evidence type="ECO:0000256" key="5">
    <source>
        <dbReference type="ARBA" id="ARBA00023136"/>
    </source>
</evidence>
<feature type="transmembrane region" description="Helical" evidence="7">
    <location>
        <begin position="209"/>
        <end position="229"/>
    </location>
</feature>
<dbReference type="PANTHER" id="PTHR43791:SF5">
    <property type="entry name" value="MAJOR FACILITATOR SUPERFAMILY (MFS) PROFILE DOMAIN-CONTAINING PROTEIN"/>
    <property type="match status" value="1"/>
</dbReference>
<accession>A0A9P8JWY2</accession>
<feature type="transmembrane region" description="Helical" evidence="7">
    <location>
        <begin position="318"/>
        <end position="337"/>
    </location>
</feature>
<dbReference type="InterPro" id="IPR011701">
    <property type="entry name" value="MFS"/>
</dbReference>
<evidence type="ECO:0000256" key="2">
    <source>
        <dbReference type="ARBA" id="ARBA00022448"/>
    </source>
</evidence>
<evidence type="ECO:0000313" key="10">
    <source>
        <dbReference type="Proteomes" id="UP000729357"/>
    </source>
</evidence>
<feature type="transmembrane region" description="Helical" evidence="7">
    <location>
        <begin position="49"/>
        <end position="67"/>
    </location>
</feature>
<dbReference type="InterPro" id="IPR036259">
    <property type="entry name" value="MFS_trans_sf"/>
</dbReference>
<dbReference type="InterPro" id="IPR058581">
    <property type="entry name" value="TM_HPP"/>
</dbReference>
<comment type="caution">
    <text evidence="9">The sequence shown here is derived from an EMBL/GenBank/DDBJ whole genome shotgun (WGS) entry which is preliminary data.</text>
</comment>